<sequence>MEAAQQDARIFLPNTKAYNKGTISQVWKCASGAPLVEWKGLAIHFEDGWRDVDAEAAFKQMNANNGVGTIVEVAGHAARYVPGSRDIGPQLFVVLSDTMIEVEGAPSTSGDELQAIANSLRPDA</sequence>
<dbReference type="RefSeq" id="WP_182541171.1">
    <property type="nucleotide sequence ID" value="NZ_JACGXA010000001.1"/>
</dbReference>
<dbReference type="EMBL" id="JACGXA010000001">
    <property type="protein sequence ID" value="MBA8805434.1"/>
    <property type="molecule type" value="Genomic_DNA"/>
</dbReference>
<dbReference type="AlphaFoldDB" id="A0A7W3J3H1"/>
<comment type="caution">
    <text evidence="1">The sequence shown here is derived from an EMBL/GenBank/DDBJ whole genome shotgun (WGS) entry which is preliminary data.</text>
</comment>
<evidence type="ECO:0000313" key="2">
    <source>
        <dbReference type="Proteomes" id="UP000580910"/>
    </source>
</evidence>
<name>A0A7W3J3H1_9ACTN</name>
<keyword evidence="2" id="KW-1185">Reference proteome</keyword>
<dbReference type="Proteomes" id="UP000580910">
    <property type="component" value="Unassembled WGS sequence"/>
</dbReference>
<proteinExistence type="predicted"/>
<accession>A0A7W3J3H1</accession>
<gene>
    <name evidence="1" type="ORF">FB382_003725</name>
</gene>
<evidence type="ECO:0000313" key="1">
    <source>
        <dbReference type="EMBL" id="MBA8805434.1"/>
    </source>
</evidence>
<reference evidence="1 2" key="1">
    <citation type="submission" date="2020-07" db="EMBL/GenBank/DDBJ databases">
        <title>Sequencing the genomes of 1000 actinobacteria strains.</title>
        <authorList>
            <person name="Klenk H.-P."/>
        </authorList>
    </citation>
    <scope>NUCLEOTIDE SEQUENCE [LARGE SCALE GENOMIC DNA]</scope>
    <source>
        <strain evidence="1 2">DSM 21349</strain>
    </source>
</reference>
<organism evidence="1 2">
    <name type="scientific">Nocardioides ginsengisegetis</name>
    <dbReference type="NCBI Taxonomy" id="661491"/>
    <lineage>
        <taxon>Bacteria</taxon>
        <taxon>Bacillati</taxon>
        <taxon>Actinomycetota</taxon>
        <taxon>Actinomycetes</taxon>
        <taxon>Propionibacteriales</taxon>
        <taxon>Nocardioidaceae</taxon>
        <taxon>Nocardioides</taxon>
    </lineage>
</organism>
<protein>
    <submittedName>
        <fullName evidence="1">Uncharacterized protein</fullName>
    </submittedName>
</protein>